<dbReference type="RefSeq" id="WP_011996521.1">
    <property type="nucleotide sequence ID" value="NC_009727.1"/>
</dbReference>
<evidence type="ECO:0000313" key="1">
    <source>
        <dbReference type="EMBL" id="ABS76884.1"/>
    </source>
</evidence>
<evidence type="ECO:0000313" key="2">
    <source>
        <dbReference type="Proteomes" id="UP000008555"/>
    </source>
</evidence>
<gene>
    <name evidence="1" type="ordered locus">CBUD_0325</name>
</gene>
<dbReference type="KEGG" id="cbd:CBUD_0325"/>
<proteinExistence type="predicted"/>
<reference evidence="1 2" key="1">
    <citation type="journal article" date="2009" name="Infect. Immun.">
        <title>Comparative genomics reveal extensive transposon-mediated genomic plasticity and diversity among potential effector proteins within the genus Coxiella.</title>
        <authorList>
            <person name="Beare P.A."/>
            <person name="Unsworth N."/>
            <person name="Andoh M."/>
            <person name="Voth D.E."/>
            <person name="Omsland A."/>
            <person name="Gilk S.D."/>
            <person name="Williams K.P."/>
            <person name="Sobral B.W."/>
            <person name="Kupko J.J.III."/>
            <person name="Porcella S.F."/>
            <person name="Samuel J.E."/>
            <person name="Heinzen R.A."/>
        </authorList>
    </citation>
    <scope>NUCLEOTIDE SEQUENCE [LARGE SCALE GENOMIC DNA]</scope>
    <source>
        <strain evidence="1 2">Dugway 5J108-111</strain>
    </source>
</reference>
<sequence length="361" mass="41738">MPQNLLIIDLNDLLTLKGDQGLFILSSDLNKKLGGVDKDKIKIGIAAEQNLDPRFNLIWRGSCHYSTPLNDEEVLAYVSLNGGVILYRDRGYKYDLECSQLDTKKYNQVLFLSSDRQLCADFRERGCDTAALYSEGDLQVHSLLSCANHHFLKKQFYFDIDNSLLNRAMSLEKQKTILHETVVRELIVLKEVYPDAGFIILTSRVRKDEGNENSPTSLASINRVLLERIGFRFSRVIYTSQYKEVDGIVKRVAMPKIEFILKEIRENSGNMKIIYFEDSRHEIRHAILKVFTAELEKVDFKIIQVRQRGDLTKKANDRLCRFLEFEKKEKQALRALSFLFKNPLPADPTMEEKKSRFSRGL</sequence>
<protein>
    <submittedName>
        <fullName evidence="1">Hypothetical cytosolic protein</fullName>
    </submittedName>
</protein>
<dbReference type="EMBL" id="CP000733">
    <property type="protein sequence ID" value="ABS76884.1"/>
    <property type="molecule type" value="Genomic_DNA"/>
</dbReference>
<dbReference type="AlphaFoldDB" id="A9KDH5"/>
<dbReference type="Proteomes" id="UP000008555">
    <property type="component" value="Chromosome"/>
</dbReference>
<dbReference type="HOGENOM" id="CLU_065537_0_0_6"/>
<organism evidence="1 2">
    <name type="scientific">Coxiella burnetii (strain Dugway 5J108-111)</name>
    <dbReference type="NCBI Taxonomy" id="434922"/>
    <lineage>
        <taxon>Bacteria</taxon>
        <taxon>Pseudomonadati</taxon>
        <taxon>Pseudomonadota</taxon>
        <taxon>Gammaproteobacteria</taxon>
        <taxon>Legionellales</taxon>
        <taxon>Coxiellaceae</taxon>
        <taxon>Coxiella</taxon>
    </lineage>
</organism>
<name>A9KDH5_COXBN</name>
<accession>A9KDH5</accession>